<keyword evidence="3" id="KW-1185">Reference proteome</keyword>
<dbReference type="HOGENOM" id="CLU_2185843_0_0_1"/>
<dbReference type="VEuPathDB" id="FungiDB:TEQG_02944"/>
<dbReference type="AlphaFoldDB" id="F2PPU3"/>
<dbReference type="EMBL" id="DS995730">
    <property type="protein sequence ID" value="EGE03911.1"/>
    <property type="molecule type" value="Genomic_DNA"/>
</dbReference>
<dbReference type="Proteomes" id="UP000009169">
    <property type="component" value="Unassembled WGS sequence"/>
</dbReference>
<organism evidence="2 3">
    <name type="scientific">Trichophyton equinum (strain ATCC MYA-4606 / CBS 127.97)</name>
    <name type="common">Horse ringworm fungus</name>
    <dbReference type="NCBI Taxonomy" id="559882"/>
    <lineage>
        <taxon>Eukaryota</taxon>
        <taxon>Fungi</taxon>
        <taxon>Dikarya</taxon>
        <taxon>Ascomycota</taxon>
        <taxon>Pezizomycotina</taxon>
        <taxon>Eurotiomycetes</taxon>
        <taxon>Eurotiomycetidae</taxon>
        <taxon>Onygenales</taxon>
        <taxon>Arthrodermataceae</taxon>
        <taxon>Trichophyton</taxon>
    </lineage>
</organism>
<evidence type="ECO:0000313" key="3">
    <source>
        <dbReference type="Proteomes" id="UP000009169"/>
    </source>
</evidence>
<evidence type="ECO:0000256" key="1">
    <source>
        <dbReference type="SAM" id="MobiDB-lite"/>
    </source>
</evidence>
<protein>
    <submittedName>
        <fullName evidence="2">Uncharacterized protein</fullName>
    </submittedName>
</protein>
<accession>F2PPU3</accession>
<feature type="compositionally biased region" description="Basic residues" evidence="1">
    <location>
        <begin position="102"/>
        <end position="112"/>
    </location>
</feature>
<evidence type="ECO:0000313" key="2">
    <source>
        <dbReference type="EMBL" id="EGE03911.1"/>
    </source>
</evidence>
<proteinExistence type="predicted"/>
<reference evidence="3" key="1">
    <citation type="journal article" date="2012" name="MBio">
        <title>Comparative genome analysis of Trichophyton rubrum and related dermatophytes reveals candidate genes involved in infection.</title>
        <authorList>
            <person name="Martinez D.A."/>
            <person name="Oliver B.G."/>
            <person name="Graeser Y."/>
            <person name="Goldberg J.M."/>
            <person name="Li W."/>
            <person name="Martinez-Rossi N.M."/>
            <person name="Monod M."/>
            <person name="Shelest E."/>
            <person name="Barton R.C."/>
            <person name="Birch E."/>
            <person name="Brakhage A.A."/>
            <person name="Chen Z."/>
            <person name="Gurr S.J."/>
            <person name="Heiman D."/>
            <person name="Heitman J."/>
            <person name="Kosti I."/>
            <person name="Rossi A."/>
            <person name="Saif S."/>
            <person name="Samalova M."/>
            <person name="Saunders C.W."/>
            <person name="Shea T."/>
            <person name="Summerbell R.C."/>
            <person name="Xu J."/>
            <person name="Young S."/>
            <person name="Zeng Q."/>
            <person name="Birren B.W."/>
            <person name="Cuomo C.A."/>
            <person name="White T.C."/>
        </authorList>
    </citation>
    <scope>NUCLEOTIDE SEQUENCE [LARGE SCALE GENOMIC DNA]</scope>
    <source>
        <strain evidence="3">ATCC MYA-4606 / CBS 127.97</strain>
    </source>
</reference>
<feature type="region of interest" description="Disordered" evidence="1">
    <location>
        <begin position="81"/>
        <end position="112"/>
    </location>
</feature>
<gene>
    <name evidence="2" type="ORF">TEQG_02944</name>
</gene>
<name>F2PPU3_TRIEC</name>
<sequence>MDDSINQVFSRGGCQLEQDTDAAALRLGSSLCHMISLTTDLMRANSVLQQGRPFSTLPGGSFVVLVMLRTEDGGIVTKWTANGGPHGEVNELASQAEGPKLVTKKKRKTAQV</sequence>